<evidence type="ECO:0008006" key="4">
    <source>
        <dbReference type="Google" id="ProtNLM"/>
    </source>
</evidence>
<sequence>MRQIYTSPRMENIQRVVALMAEHGIETSISNRRAYQGADWKRFSYTAKGDRDSWPQVSVVRSEDQTRARQVLRDAGLEPAIRFADELAASRGVGDDNGRRRLSMRLKLVILALIGGVAALIAISQYQQW</sequence>
<organism evidence="2 3">
    <name type="scientific">Dokdonella soli</name>
    <dbReference type="NCBI Taxonomy" id="529810"/>
    <lineage>
        <taxon>Bacteria</taxon>
        <taxon>Pseudomonadati</taxon>
        <taxon>Pseudomonadota</taxon>
        <taxon>Gammaproteobacteria</taxon>
        <taxon>Lysobacterales</taxon>
        <taxon>Rhodanobacteraceae</taxon>
        <taxon>Dokdonella</taxon>
    </lineage>
</organism>
<evidence type="ECO:0000313" key="3">
    <source>
        <dbReference type="Proteomes" id="UP001501523"/>
    </source>
</evidence>
<gene>
    <name evidence="2" type="ORF">GCM10009105_00970</name>
</gene>
<keyword evidence="1" id="KW-1133">Transmembrane helix</keyword>
<feature type="transmembrane region" description="Helical" evidence="1">
    <location>
        <begin position="108"/>
        <end position="126"/>
    </location>
</feature>
<name>A0ABN1IBG8_9GAMM</name>
<dbReference type="EMBL" id="BAAAEU010000001">
    <property type="protein sequence ID" value="GAA0704261.1"/>
    <property type="molecule type" value="Genomic_DNA"/>
</dbReference>
<proteinExistence type="predicted"/>
<dbReference type="RefSeq" id="WP_343786024.1">
    <property type="nucleotide sequence ID" value="NZ_BAAAEU010000001.1"/>
</dbReference>
<evidence type="ECO:0000256" key="1">
    <source>
        <dbReference type="SAM" id="Phobius"/>
    </source>
</evidence>
<dbReference type="Proteomes" id="UP001501523">
    <property type="component" value="Unassembled WGS sequence"/>
</dbReference>
<keyword evidence="3" id="KW-1185">Reference proteome</keyword>
<protein>
    <recommendedName>
        <fullName evidence="4">DUF2007 domain-containing protein</fullName>
    </recommendedName>
</protein>
<accession>A0ABN1IBG8</accession>
<keyword evidence="1" id="KW-0472">Membrane</keyword>
<keyword evidence="1" id="KW-0812">Transmembrane</keyword>
<reference evidence="2 3" key="1">
    <citation type="journal article" date="2019" name="Int. J. Syst. Evol. Microbiol.">
        <title>The Global Catalogue of Microorganisms (GCM) 10K type strain sequencing project: providing services to taxonomists for standard genome sequencing and annotation.</title>
        <authorList>
            <consortium name="The Broad Institute Genomics Platform"/>
            <consortium name="The Broad Institute Genome Sequencing Center for Infectious Disease"/>
            <person name="Wu L."/>
            <person name="Ma J."/>
        </authorList>
    </citation>
    <scope>NUCLEOTIDE SEQUENCE [LARGE SCALE GENOMIC DNA]</scope>
    <source>
        <strain evidence="2 3">JCM 15421</strain>
    </source>
</reference>
<comment type="caution">
    <text evidence="2">The sequence shown here is derived from an EMBL/GenBank/DDBJ whole genome shotgun (WGS) entry which is preliminary data.</text>
</comment>
<evidence type="ECO:0000313" key="2">
    <source>
        <dbReference type="EMBL" id="GAA0704261.1"/>
    </source>
</evidence>